<dbReference type="AlphaFoldDB" id="A0A2W4EJE1"/>
<protein>
    <recommendedName>
        <fullName evidence="4">Fimbrial protein</fullName>
    </recommendedName>
</protein>
<keyword evidence="1" id="KW-1133">Transmembrane helix</keyword>
<keyword evidence="1" id="KW-0472">Membrane</keyword>
<organism evidence="2 3">
    <name type="scientific">Rhizobium tubonense</name>
    <dbReference type="NCBI Taxonomy" id="484088"/>
    <lineage>
        <taxon>Bacteria</taxon>
        <taxon>Pseudomonadati</taxon>
        <taxon>Pseudomonadota</taxon>
        <taxon>Alphaproteobacteria</taxon>
        <taxon>Hyphomicrobiales</taxon>
        <taxon>Rhizobiaceae</taxon>
        <taxon>Rhizobium/Agrobacterium group</taxon>
        <taxon>Rhizobium</taxon>
    </lineage>
</organism>
<evidence type="ECO:0008006" key="4">
    <source>
        <dbReference type="Google" id="ProtNLM"/>
    </source>
</evidence>
<reference evidence="2 3" key="1">
    <citation type="journal article" date="2018" name="Sci. Rep.">
        <title>Rhizobium tumorigenes sp. nov., a novel plant tumorigenic bacterium isolated from cane gall tumors on thornless blackberry.</title>
        <authorList>
            <person name="Kuzmanovi N."/>
            <person name="Smalla K."/>
            <person name="Gronow S."/>
            <person name="PuBawska J."/>
        </authorList>
    </citation>
    <scope>NUCLEOTIDE SEQUENCE [LARGE SCALE GENOMIC DNA]</scope>
    <source>
        <strain evidence="2 3">CCBAU 85046</strain>
    </source>
</reference>
<gene>
    <name evidence="2" type="ORF">CPY51_14485</name>
</gene>
<evidence type="ECO:0000256" key="1">
    <source>
        <dbReference type="SAM" id="Phobius"/>
    </source>
</evidence>
<comment type="caution">
    <text evidence="2">The sequence shown here is derived from an EMBL/GenBank/DDBJ whole genome shotgun (WGS) entry which is preliminary data.</text>
</comment>
<dbReference type="Proteomes" id="UP000248925">
    <property type="component" value="Unassembled WGS sequence"/>
</dbReference>
<proteinExistence type="predicted"/>
<accession>A0A2W4EJE1</accession>
<evidence type="ECO:0000313" key="2">
    <source>
        <dbReference type="EMBL" id="PZM14046.1"/>
    </source>
</evidence>
<keyword evidence="3" id="KW-1185">Reference proteome</keyword>
<dbReference type="EMBL" id="PCDP01000035">
    <property type="protein sequence ID" value="PZM14046.1"/>
    <property type="molecule type" value="Genomic_DNA"/>
</dbReference>
<feature type="transmembrane region" description="Helical" evidence="1">
    <location>
        <begin position="29"/>
        <end position="50"/>
    </location>
</feature>
<dbReference type="RefSeq" id="WP_111160896.1">
    <property type="nucleotide sequence ID" value="NZ_PCDP01000035.1"/>
</dbReference>
<dbReference type="OrthoDB" id="7869382at2"/>
<name>A0A2W4EJE1_9HYPH</name>
<sequence length="126" mass="13092">MTNSAADDDQDEKPLDAAMENVRRKMVRLQIVSVAIMVVSLMAVFGAVVYKTTRPSQKAGASVAGVPSDAPVVAKAVLPAGFSVQSVALSGSQILFYGTTSIGQQQALVFDYSVGRIVATVSLSGN</sequence>
<keyword evidence="1" id="KW-0812">Transmembrane</keyword>
<evidence type="ECO:0000313" key="3">
    <source>
        <dbReference type="Proteomes" id="UP000248925"/>
    </source>
</evidence>